<feature type="domain" description="B box-type" evidence="6">
    <location>
        <begin position="77"/>
        <end position="118"/>
    </location>
</feature>
<dbReference type="InterPro" id="IPR000315">
    <property type="entry name" value="Znf_B-box"/>
</dbReference>
<evidence type="ECO:0000313" key="7">
    <source>
        <dbReference type="Ensembl" id="ENSONIP00000011113.2"/>
    </source>
</evidence>
<dbReference type="InterPro" id="IPR013083">
    <property type="entry name" value="Znf_RING/FYVE/PHD"/>
</dbReference>
<dbReference type="AlphaFoldDB" id="I3JQG9"/>
<evidence type="ECO:0000256" key="2">
    <source>
        <dbReference type="ARBA" id="ARBA00022771"/>
    </source>
</evidence>
<dbReference type="Pfam" id="PF00643">
    <property type="entry name" value="zf-B_box"/>
    <property type="match status" value="1"/>
</dbReference>
<dbReference type="InterPro" id="IPR017907">
    <property type="entry name" value="Znf_RING_CS"/>
</dbReference>
<dbReference type="SUPFAM" id="SSF57845">
    <property type="entry name" value="B-box zinc-binding domain"/>
    <property type="match status" value="1"/>
</dbReference>
<evidence type="ECO:0000256" key="1">
    <source>
        <dbReference type="ARBA" id="ARBA00022723"/>
    </source>
</evidence>
<keyword evidence="1" id="KW-0479">Metal-binding</keyword>
<proteinExistence type="predicted"/>
<dbReference type="HOGENOM" id="CLU_013137_0_3_1"/>
<dbReference type="Gene3D" id="3.30.160.60">
    <property type="entry name" value="Classic Zinc Finger"/>
    <property type="match status" value="1"/>
</dbReference>
<feature type="domain" description="RING-type" evidence="5">
    <location>
        <begin position="8"/>
        <end position="47"/>
    </location>
</feature>
<dbReference type="GO" id="GO:0008270">
    <property type="term" value="F:zinc ion binding"/>
    <property type="evidence" value="ECO:0007669"/>
    <property type="project" value="UniProtKB-KW"/>
</dbReference>
<protein>
    <recommendedName>
        <fullName evidence="9">RING-type domain-containing protein</fullName>
    </recommendedName>
</protein>
<dbReference type="Ensembl" id="ENSONIT00000011122.2">
    <property type="protein sequence ID" value="ENSONIP00000011113.2"/>
    <property type="gene ID" value="ENSONIG00000008838.2"/>
</dbReference>
<evidence type="ECO:0000256" key="3">
    <source>
        <dbReference type="ARBA" id="ARBA00022833"/>
    </source>
</evidence>
<dbReference type="PROSITE" id="PS50119">
    <property type="entry name" value="ZF_BBOX"/>
    <property type="match status" value="1"/>
</dbReference>
<accession>I3JQG9</accession>
<evidence type="ECO:0000259" key="5">
    <source>
        <dbReference type="PROSITE" id="PS50089"/>
    </source>
</evidence>
<keyword evidence="3" id="KW-0862">Zinc</keyword>
<reference evidence="7" key="2">
    <citation type="submission" date="2025-08" db="UniProtKB">
        <authorList>
            <consortium name="Ensembl"/>
        </authorList>
    </citation>
    <scope>IDENTIFICATION</scope>
</reference>
<organism evidence="7 8">
    <name type="scientific">Oreochromis niloticus</name>
    <name type="common">Nile tilapia</name>
    <name type="synonym">Tilapia nilotica</name>
    <dbReference type="NCBI Taxonomy" id="8128"/>
    <lineage>
        <taxon>Eukaryota</taxon>
        <taxon>Metazoa</taxon>
        <taxon>Chordata</taxon>
        <taxon>Craniata</taxon>
        <taxon>Vertebrata</taxon>
        <taxon>Euteleostomi</taxon>
        <taxon>Actinopterygii</taxon>
        <taxon>Neopterygii</taxon>
        <taxon>Teleostei</taxon>
        <taxon>Neoteleostei</taxon>
        <taxon>Acanthomorphata</taxon>
        <taxon>Ovalentaria</taxon>
        <taxon>Cichlomorphae</taxon>
        <taxon>Cichliformes</taxon>
        <taxon>Cichlidae</taxon>
        <taxon>African cichlids</taxon>
        <taxon>Pseudocrenilabrinae</taxon>
        <taxon>Oreochromini</taxon>
        <taxon>Oreochromis</taxon>
    </lineage>
</organism>
<dbReference type="InterPro" id="IPR050143">
    <property type="entry name" value="TRIM/RBCC"/>
</dbReference>
<evidence type="ECO:0008006" key="9">
    <source>
        <dbReference type="Google" id="ProtNLM"/>
    </source>
</evidence>
<dbReference type="InterPro" id="IPR001841">
    <property type="entry name" value="Znf_RING"/>
</dbReference>
<name>I3JQG9_ORENI</name>
<dbReference type="PROSITE" id="PS00518">
    <property type="entry name" value="ZF_RING_1"/>
    <property type="match status" value="1"/>
</dbReference>
<dbReference type="PANTHER" id="PTHR24103">
    <property type="entry name" value="E3 UBIQUITIN-PROTEIN LIGASE TRIM"/>
    <property type="match status" value="1"/>
</dbReference>
<dbReference type="SUPFAM" id="SSF49899">
    <property type="entry name" value="Concanavalin A-like lectins/glucanases"/>
    <property type="match status" value="1"/>
</dbReference>
<dbReference type="Gene3D" id="3.30.40.10">
    <property type="entry name" value="Zinc/RING finger domain, C3HC4 (zinc finger)"/>
    <property type="match status" value="1"/>
</dbReference>
<reference evidence="8" key="1">
    <citation type="submission" date="2012-01" db="EMBL/GenBank/DDBJ databases">
        <title>The Genome Sequence of Oreochromis niloticus (Nile Tilapia).</title>
        <authorList>
            <consortium name="Broad Institute Genome Assembly Team"/>
            <consortium name="Broad Institute Sequencing Platform"/>
            <person name="Di Palma F."/>
            <person name="Johnson J."/>
            <person name="Lander E.S."/>
            <person name="Lindblad-Toh K."/>
        </authorList>
    </citation>
    <scope>NUCLEOTIDE SEQUENCE [LARGE SCALE GENOMIC DNA]</scope>
</reference>
<evidence type="ECO:0000259" key="6">
    <source>
        <dbReference type="PROSITE" id="PS50119"/>
    </source>
</evidence>
<dbReference type="SMART" id="SM00184">
    <property type="entry name" value="RING"/>
    <property type="match status" value="1"/>
</dbReference>
<reference evidence="7" key="3">
    <citation type="submission" date="2025-09" db="UniProtKB">
        <authorList>
            <consortium name="Ensembl"/>
        </authorList>
    </citation>
    <scope>IDENTIFICATION</scope>
</reference>
<dbReference type="InParanoid" id="I3JQG9"/>
<sequence length="187" mass="21427">RAPADLHCLVCQSIFTDPLLLSCSHSFCRGCLKSWWRADPTNKCPICMRRSSREDPTRNLTLKNLCESFLQERDQRVSGGLCSLHSEKLKLFCLDHQLPVCLICRDSEKHTNHRFRPMDEAQNTLKVTLDWDGGKLSFSDLTADTHIHTFTHTFTETMFPFFYCGGDLSVKILLMKVCVAKQGRVTK</sequence>
<keyword evidence="2 4" id="KW-0863">Zinc-finger</keyword>
<dbReference type="SUPFAM" id="SSF57850">
    <property type="entry name" value="RING/U-box"/>
    <property type="match status" value="1"/>
</dbReference>
<dbReference type="PROSITE" id="PS50089">
    <property type="entry name" value="ZF_RING_2"/>
    <property type="match status" value="1"/>
</dbReference>
<dbReference type="InterPro" id="IPR027370">
    <property type="entry name" value="Znf-RING_euk"/>
</dbReference>
<evidence type="ECO:0000313" key="8">
    <source>
        <dbReference type="Proteomes" id="UP000005207"/>
    </source>
</evidence>
<dbReference type="InterPro" id="IPR013320">
    <property type="entry name" value="ConA-like_dom_sf"/>
</dbReference>
<keyword evidence="8" id="KW-1185">Reference proteome</keyword>
<evidence type="ECO:0000256" key="4">
    <source>
        <dbReference type="PROSITE-ProRule" id="PRU00024"/>
    </source>
</evidence>
<dbReference type="eggNOG" id="KOG2177">
    <property type="taxonomic scope" value="Eukaryota"/>
</dbReference>
<dbReference type="GeneTree" id="ENSGT00970000193381"/>
<dbReference type="Pfam" id="PF13445">
    <property type="entry name" value="zf-RING_UBOX"/>
    <property type="match status" value="1"/>
</dbReference>
<dbReference type="SMART" id="SM00336">
    <property type="entry name" value="BBOX"/>
    <property type="match status" value="1"/>
</dbReference>
<dbReference type="Proteomes" id="UP000005207">
    <property type="component" value="Linkage group LG7"/>
</dbReference>